<dbReference type="GO" id="GO:0009234">
    <property type="term" value="P:menaquinone biosynthetic process"/>
    <property type="evidence" value="ECO:0007669"/>
    <property type="project" value="UniProtKB-UniRule"/>
</dbReference>
<comment type="caution">
    <text evidence="10">The sequence shown here is derived from an EMBL/GenBank/DDBJ whole genome shotgun (WGS) entry which is preliminary data.</text>
</comment>
<keyword evidence="1 6" id="KW-0004">4Fe-4S</keyword>
<dbReference type="NCBIfam" id="TIGR03700">
    <property type="entry name" value="mena_SCO4494"/>
    <property type="match status" value="1"/>
</dbReference>
<keyword evidence="4 6" id="KW-0408">Iron</keyword>
<dbReference type="GO" id="GO:0102573">
    <property type="term" value="F:aminodeoxyfutalosine synthase activity"/>
    <property type="evidence" value="ECO:0007669"/>
    <property type="project" value="UniProtKB-EC"/>
</dbReference>
<dbReference type="CDD" id="cd01335">
    <property type="entry name" value="Radical_SAM"/>
    <property type="match status" value="1"/>
</dbReference>
<proteinExistence type="inferred from homology"/>
<dbReference type="SFLD" id="SFLDF00342">
    <property type="entry name" value="cyclic_dehypoxanthine_futalosi"/>
    <property type="match status" value="1"/>
</dbReference>
<name>A0A4Y7RVQ8_9FIRM</name>
<dbReference type="Pfam" id="PF04055">
    <property type="entry name" value="Radical_SAM"/>
    <property type="match status" value="1"/>
</dbReference>
<dbReference type="EC" id="2.5.1.120" evidence="6"/>
<comment type="pathway">
    <text evidence="6">Quinol/quinone metabolism; menaquinone biosynthesis.</text>
</comment>
<reference evidence="10 11" key="1">
    <citation type="journal article" date="2018" name="Environ. Microbiol.">
        <title>Novel energy conservation strategies and behaviour of Pelotomaculum schinkii driving syntrophic propionate catabolism.</title>
        <authorList>
            <person name="Hidalgo-Ahumada C.A.P."/>
            <person name="Nobu M.K."/>
            <person name="Narihiro T."/>
            <person name="Tamaki H."/>
            <person name="Liu W.T."/>
            <person name="Kamagata Y."/>
            <person name="Stams A.J.M."/>
            <person name="Imachi H."/>
            <person name="Sousa D.Z."/>
        </authorList>
    </citation>
    <scope>NUCLEOTIDE SEQUENCE [LARGE SCALE GENOMIC DNA]</scope>
    <source>
        <strain evidence="10 11">MGP</strain>
    </source>
</reference>
<dbReference type="HAMAP" id="MF_00993">
    <property type="entry name" value="MqnE"/>
    <property type="match status" value="1"/>
</dbReference>
<comment type="function">
    <text evidence="6">Radical SAM enzyme that catalyzes the addition of the adenosyl radical to the double bond of 3-[(1-carboxyvinyl)oxy]benzoate, leading to aminodeoxyfutalosine (AFL), a key intermediate in the formation of menaquinone (MK, vitamin K2) from chorismate.</text>
</comment>
<dbReference type="PANTHER" id="PTHR43076">
    <property type="entry name" value="FO SYNTHASE (COFH)"/>
    <property type="match status" value="1"/>
</dbReference>
<dbReference type="OrthoDB" id="9802027at2"/>
<dbReference type="PROSITE" id="PS51918">
    <property type="entry name" value="RADICAL_SAM"/>
    <property type="match status" value="1"/>
</dbReference>
<dbReference type="UniPathway" id="UPA00079"/>
<protein>
    <recommendedName>
        <fullName evidence="6">Aminodeoxyfutalosine synthase</fullName>
        <shortName evidence="6">AFL synthase</shortName>
        <shortName evidence="6">Aminofutalosine synthase</shortName>
        <ecNumber evidence="6">2.5.1.120</ecNumber>
    </recommendedName>
    <alternativeName>
        <fullName evidence="6">Menaquinone biosynthetic enzyme MqnE</fullName>
    </alternativeName>
</protein>
<dbReference type="Pfam" id="PF19288">
    <property type="entry name" value="CofH_C"/>
    <property type="match status" value="1"/>
</dbReference>
<evidence type="ECO:0000313" key="11">
    <source>
        <dbReference type="Proteomes" id="UP000297597"/>
    </source>
</evidence>
<dbReference type="Proteomes" id="UP000297597">
    <property type="component" value="Unassembled WGS sequence"/>
</dbReference>
<sequence>MIHYLEQSELADVARKVLDGERLSRADGIKLWQSHDLLSVGLLSDYARRRQVGDDVFFINNTHINHTNICRNLCELCAFGKKPSGSGAYTLSLAEIAARAEKARGLGVSEVHIVGGLNEDLPFSYYLEMLKLVRDILPEAHIQAFDAVEIDFLSEISGLGLEETLSRLGEAGLGSLPGGGAEIFSAGVREKICSKKISGARWLEVQETAHKMGFRSNATMLYGHLETIEDRVDHLLALRELQDRTGGFLSFIPLAFHPDNTSLAQLPKTTGVTDLKALAVARLMLDNFQHIKAFWIMITPRMAQVALSFGVDDLDGTVREERIFHEAGAETAQYQPAETFLRMIREAGRTPVERDTLYNVIRRYDQTSID</sequence>
<dbReference type="InterPro" id="IPR013785">
    <property type="entry name" value="Aldolase_TIM"/>
</dbReference>
<dbReference type="GO" id="GO:0051539">
    <property type="term" value="F:4 iron, 4 sulfur cluster binding"/>
    <property type="evidence" value="ECO:0007669"/>
    <property type="project" value="UniProtKB-KW"/>
</dbReference>
<dbReference type="InterPro" id="IPR006638">
    <property type="entry name" value="Elp3/MiaA/NifB-like_rSAM"/>
</dbReference>
<dbReference type="PIRSF" id="PIRSF004762">
    <property type="entry name" value="CHP00423"/>
    <property type="match status" value="1"/>
</dbReference>
<evidence type="ECO:0000259" key="9">
    <source>
        <dbReference type="PROSITE" id="PS51918"/>
    </source>
</evidence>
<evidence type="ECO:0000256" key="5">
    <source>
        <dbReference type="ARBA" id="ARBA00023014"/>
    </source>
</evidence>
<dbReference type="InterPro" id="IPR045567">
    <property type="entry name" value="CofH/MnqC-like_C"/>
</dbReference>
<feature type="binding site" evidence="6 7">
    <location>
        <position position="77"/>
    </location>
    <ligand>
        <name>[4Fe-4S] cluster</name>
        <dbReference type="ChEBI" id="CHEBI:49883"/>
        <note>4Fe-4S-S-AdoMet</note>
    </ligand>
</feature>
<dbReference type="SUPFAM" id="SSF102114">
    <property type="entry name" value="Radical SAM enzymes"/>
    <property type="match status" value="1"/>
</dbReference>
<keyword evidence="3 6" id="KW-0479">Metal-binding</keyword>
<accession>A0A4Y7RVQ8</accession>
<evidence type="ECO:0000313" key="10">
    <source>
        <dbReference type="EMBL" id="TEB12943.1"/>
    </source>
</evidence>
<dbReference type="AlphaFoldDB" id="A0A4Y7RVQ8"/>
<keyword evidence="5 6" id="KW-0411">Iron-sulfur</keyword>
<feature type="binding site" evidence="8">
    <location>
        <position position="182"/>
    </location>
    <ligand>
        <name>S-adenosyl-L-methionine</name>
        <dbReference type="ChEBI" id="CHEBI:59789"/>
    </ligand>
</feature>
<evidence type="ECO:0000256" key="7">
    <source>
        <dbReference type="PIRSR" id="PIRSR004762-1"/>
    </source>
</evidence>
<dbReference type="InterPro" id="IPR034405">
    <property type="entry name" value="F420"/>
</dbReference>
<dbReference type="PANTHER" id="PTHR43076:SF7">
    <property type="entry name" value="AMINODEOXYFUTALOSINE SYNTHASE"/>
    <property type="match status" value="1"/>
</dbReference>
<evidence type="ECO:0000256" key="8">
    <source>
        <dbReference type="PIRSR" id="PIRSR004762-2"/>
    </source>
</evidence>
<evidence type="ECO:0000256" key="3">
    <source>
        <dbReference type="ARBA" id="ARBA00022723"/>
    </source>
</evidence>
<dbReference type="SMART" id="SM00729">
    <property type="entry name" value="Elp3"/>
    <property type="match status" value="1"/>
</dbReference>
<dbReference type="GO" id="GO:0005506">
    <property type="term" value="F:iron ion binding"/>
    <property type="evidence" value="ECO:0007669"/>
    <property type="project" value="UniProtKB-UniRule"/>
</dbReference>
<keyword evidence="2 6" id="KW-0949">S-adenosyl-L-methionine</keyword>
<dbReference type="InterPro" id="IPR020050">
    <property type="entry name" value="FO_synthase_su2"/>
</dbReference>
<dbReference type="EMBL" id="QFFZ01000004">
    <property type="protein sequence ID" value="TEB12943.1"/>
    <property type="molecule type" value="Genomic_DNA"/>
</dbReference>
<comment type="similarity">
    <text evidence="6">Belongs to the radical SAM superfamily. MqnE family.</text>
</comment>
<dbReference type="SFLD" id="SFLDS00029">
    <property type="entry name" value="Radical_SAM"/>
    <property type="match status" value="2"/>
</dbReference>
<dbReference type="Gene3D" id="3.20.20.70">
    <property type="entry name" value="Aldolase class I"/>
    <property type="match status" value="1"/>
</dbReference>
<keyword evidence="6" id="KW-0474">Menaquinone biosynthesis</keyword>
<evidence type="ECO:0000256" key="1">
    <source>
        <dbReference type="ARBA" id="ARBA00022485"/>
    </source>
</evidence>
<dbReference type="RefSeq" id="WP_134212470.1">
    <property type="nucleotide sequence ID" value="NZ_QFFZ01000004.1"/>
</dbReference>
<gene>
    <name evidence="6 10" type="primary">mqnE</name>
    <name evidence="10" type="ORF">Pmgp_00581</name>
</gene>
<dbReference type="InterPro" id="IPR007197">
    <property type="entry name" value="rSAM"/>
</dbReference>
<keyword evidence="11" id="KW-1185">Reference proteome</keyword>
<evidence type="ECO:0000256" key="4">
    <source>
        <dbReference type="ARBA" id="ARBA00023004"/>
    </source>
</evidence>
<feature type="binding site" evidence="6 7">
    <location>
        <position position="74"/>
    </location>
    <ligand>
        <name>[4Fe-4S] cluster</name>
        <dbReference type="ChEBI" id="CHEBI:49883"/>
        <note>4Fe-4S-S-AdoMet</note>
    </ligand>
</feature>
<organism evidence="10 11">
    <name type="scientific">Pelotomaculum propionicicum</name>
    <dbReference type="NCBI Taxonomy" id="258475"/>
    <lineage>
        <taxon>Bacteria</taxon>
        <taxon>Bacillati</taxon>
        <taxon>Bacillota</taxon>
        <taxon>Clostridia</taxon>
        <taxon>Eubacteriales</taxon>
        <taxon>Desulfotomaculaceae</taxon>
        <taxon>Pelotomaculum</taxon>
    </lineage>
</organism>
<dbReference type="SFLD" id="SFLDG01064">
    <property type="entry name" value="F420__menaquinone_cofactor_bio"/>
    <property type="match status" value="2"/>
</dbReference>
<dbReference type="SFLD" id="SFLDG01389">
    <property type="entry name" value="menaquinone_synthsis_involved"/>
    <property type="match status" value="2"/>
</dbReference>
<evidence type="ECO:0000256" key="2">
    <source>
        <dbReference type="ARBA" id="ARBA00022691"/>
    </source>
</evidence>
<comment type="catalytic activity">
    <reaction evidence="6">
        <text>3-[(1-carboxyvinyl)-oxy]benzoate + S-adenosyl-L-methionine + H2O = 6-amino-6-deoxyfutalosine + hydrogencarbonate + L-methionine + H(+)</text>
        <dbReference type="Rhea" id="RHEA:33075"/>
        <dbReference type="ChEBI" id="CHEBI:15377"/>
        <dbReference type="ChEBI" id="CHEBI:15378"/>
        <dbReference type="ChEBI" id="CHEBI:17544"/>
        <dbReference type="ChEBI" id="CHEBI:57844"/>
        <dbReference type="ChEBI" id="CHEBI:59789"/>
        <dbReference type="ChEBI" id="CHEBI:64286"/>
        <dbReference type="ChEBI" id="CHEBI:76981"/>
        <dbReference type="EC" id="2.5.1.120"/>
    </reaction>
</comment>
<evidence type="ECO:0000256" key="6">
    <source>
        <dbReference type="HAMAP-Rule" id="MF_00993"/>
    </source>
</evidence>
<feature type="binding site" evidence="6 7">
    <location>
        <position position="70"/>
    </location>
    <ligand>
        <name>[4Fe-4S] cluster</name>
        <dbReference type="ChEBI" id="CHEBI:49883"/>
        <note>4Fe-4S-S-AdoMet</note>
    </ligand>
</feature>
<dbReference type="NCBIfam" id="TIGR00423">
    <property type="entry name" value="CofH family radical SAM protein"/>
    <property type="match status" value="1"/>
</dbReference>
<dbReference type="SFLD" id="SFLDF00343">
    <property type="entry name" value="aminofutalosine_synthase_(mqnE"/>
    <property type="match status" value="1"/>
</dbReference>
<comment type="cofactor">
    <cofactor evidence="6 7">
        <name>[4Fe-4S] cluster</name>
        <dbReference type="ChEBI" id="CHEBI:49883"/>
    </cofactor>
    <text evidence="6 7">Binds 1 [4Fe-4S] cluster. The cluster is coordinated with 3 cysteines and an exchangeable S-adenosyl-L-methionine.</text>
</comment>
<dbReference type="GO" id="GO:0044689">
    <property type="term" value="F:7,8-didemethyl-8-hydroxy-5-deazariboflavin synthase activity"/>
    <property type="evidence" value="ECO:0007669"/>
    <property type="project" value="TreeGrafter"/>
</dbReference>
<dbReference type="InterPro" id="IPR058240">
    <property type="entry name" value="rSAM_sf"/>
</dbReference>
<feature type="domain" description="Radical SAM core" evidence="9">
    <location>
        <begin position="56"/>
        <end position="286"/>
    </location>
</feature>
<keyword evidence="6 10" id="KW-0808">Transferase</keyword>
<dbReference type="InterPro" id="IPR022432">
    <property type="entry name" value="MqnE"/>
</dbReference>